<dbReference type="SUPFAM" id="SSF57701">
    <property type="entry name" value="Zn2/Cys6 DNA-binding domain"/>
    <property type="match status" value="1"/>
</dbReference>
<comment type="caution">
    <text evidence="5">The sequence shown here is derived from an EMBL/GenBank/DDBJ whole genome shotgun (WGS) entry which is preliminary data.</text>
</comment>
<dbReference type="InterPro" id="IPR001138">
    <property type="entry name" value="Zn2Cys6_DnaBD"/>
</dbReference>
<dbReference type="InterPro" id="IPR036864">
    <property type="entry name" value="Zn2-C6_fun-type_DNA-bd_sf"/>
</dbReference>
<dbReference type="PANTHER" id="PTHR47784">
    <property type="entry name" value="STEROL UPTAKE CONTROL PROTEIN 2"/>
    <property type="match status" value="1"/>
</dbReference>
<reference evidence="5 6" key="1">
    <citation type="submission" date="2015-06" db="EMBL/GenBank/DDBJ databases">
        <title>Talaromyces atroroseus IBT 11181 draft genome.</title>
        <authorList>
            <person name="Rasmussen K.B."/>
            <person name="Rasmussen S."/>
            <person name="Petersen B."/>
            <person name="Sicheritz-Ponten T."/>
            <person name="Mortensen U.H."/>
            <person name="Thrane U."/>
        </authorList>
    </citation>
    <scope>NUCLEOTIDE SEQUENCE [LARGE SCALE GENOMIC DNA]</scope>
    <source>
        <strain evidence="5 6">IBT 11181</strain>
    </source>
</reference>
<dbReference type="RefSeq" id="XP_020116522.1">
    <property type="nucleotide sequence ID" value="XM_020263279.1"/>
</dbReference>
<evidence type="ECO:0000256" key="1">
    <source>
        <dbReference type="ARBA" id="ARBA00023015"/>
    </source>
</evidence>
<dbReference type="CDD" id="cd00067">
    <property type="entry name" value="GAL4"/>
    <property type="match status" value="1"/>
</dbReference>
<organism evidence="5 6">
    <name type="scientific">Talaromyces atroroseus</name>
    <dbReference type="NCBI Taxonomy" id="1441469"/>
    <lineage>
        <taxon>Eukaryota</taxon>
        <taxon>Fungi</taxon>
        <taxon>Dikarya</taxon>
        <taxon>Ascomycota</taxon>
        <taxon>Pezizomycotina</taxon>
        <taxon>Eurotiomycetes</taxon>
        <taxon>Eurotiomycetidae</taxon>
        <taxon>Eurotiales</taxon>
        <taxon>Trichocomaceae</taxon>
        <taxon>Talaromyces</taxon>
        <taxon>Talaromyces sect. Trachyspermi</taxon>
    </lineage>
</organism>
<dbReference type="OrthoDB" id="4227482at2759"/>
<evidence type="ECO:0000256" key="2">
    <source>
        <dbReference type="ARBA" id="ARBA00023125"/>
    </source>
</evidence>
<evidence type="ECO:0000313" key="6">
    <source>
        <dbReference type="Proteomes" id="UP000214365"/>
    </source>
</evidence>
<accession>A0A225A726</accession>
<evidence type="ECO:0000313" key="5">
    <source>
        <dbReference type="EMBL" id="OKL56401.1"/>
    </source>
</evidence>
<keyword evidence="2" id="KW-0238">DNA-binding</keyword>
<keyword evidence="3" id="KW-0804">Transcription</keyword>
<keyword evidence="1" id="KW-0805">Transcription regulation</keyword>
<dbReference type="STRING" id="1441469.A0A225A726"/>
<dbReference type="AlphaFoldDB" id="A0A225A726"/>
<dbReference type="Gene3D" id="4.10.240.10">
    <property type="entry name" value="Zn(2)-C6 fungal-type DNA-binding domain"/>
    <property type="match status" value="1"/>
</dbReference>
<evidence type="ECO:0008006" key="7">
    <source>
        <dbReference type="Google" id="ProtNLM"/>
    </source>
</evidence>
<proteinExistence type="predicted"/>
<name>A0A225A726_TALAT</name>
<keyword evidence="6" id="KW-1185">Reference proteome</keyword>
<gene>
    <name evidence="5" type="ORF">UA08_08076</name>
</gene>
<protein>
    <recommendedName>
        <fullName evidence="7">Zn(2)-C6 fungal-type domain-containing protein</fullName>
    </recommendedName>
</protein>
<dbReference type="EMBL" id="LFMY01000014">
    <property type="protein sequence ID" value="OKL56401.1"/>
    <property type="molecule type" value="Genomic_DNA"/>
</dbReference>
<dbReference type="InterPro" id="IPR053157">
    <property type="entry name" value="Sterol_Uptake_Regulator"/>
</dbReference>
<dbReference type="GeneID" id="31007832"/>
<dbReference type="GO" id="GO:0003677">
    <property type="term" value="F:DNA binding"/>
    <property type="evidence" value="ECO:0007669"/>
    <property type="project" value="UniProtKB-KW"/>
</dbReference>
<evidence type="ECO:0000256" key="3">
    <source>
        <dbReference type="ARBA" id="ARBA00023163"/>
    </source>
</evidence>
<dbReference type="Proteomes" id="UP000214365">
    <property type="component" value="Unassembled WGS sequence"/>
</dbReference>
<dbReference type="PANTHER" id="PTHR47784:SF4">
    <property type="entry name" value="ZN(II)2CYS6 TRANSCRIPTION FACTOR (EUROFUNG)"/>
    <property type="match status" value="1"/>
</dbReference>
<dbReference type="GO" id="GO:0001228">
    <property type="term" value="F:DNA-binding transcription activator activity, RNA polymerase II-specific"/>
    <property type="evidence" value="ECO:0007669"/>
    <property type="project" value="TreeGrafter"/>
</dbReference>
<dbReference type="GO" id="GO:0008270">
    <property type="term" value="F:zinc ion binding"/>
    <property type="evidence" value="ECO:0007669"/>
    <property type="project" value="InterPro"/>
</dbReference>
<keyword evidence="4" id="KW-0539">Nucleus</keyword>
<sequence>MDVSNARNGISRYYIPKSSMSRLVGLLHTARLHVHTAFKCDEKHPICSNCSTSERPCKYVGKTKRVVANEAQPASITSAQTSATNNDDYPHQVDSQSPVNMLHIELLQFFNTATLESLKAHNEDLALSLTDILQLSLSAPYLMNQVLALAALHLSHVRLSEQKFYYLQATQLQTHAVSIFNNMCPEVTSENCLQMFLFSAVLGTHVLCDALTYRHDDDLNTLLDRFVRYIPLHRGLRVVTRPAITSLNDSTLRQMLTNHTLNPTSEVVIRGELAKLLSLIERAKLGTSLTKTYRMAIECLQSVIDGAKDGCKPTPSTIIAWPALVPLEYVDSLALHRPEAIVILAHYAALLHLHHELWIFQDGGRFLIESITQYLGSDWAEWLRWPNRELCD</sequence>
<evidence type="ECO:0000256" key="4">
    <source>
        <dbReference type="ARBA" id="ARBA00023242"/>
    </source>
</evidence>